<gene>
    <name evidence="10" type="ORF">F7310_06950</name>
</gene>
<feature type="transmembrane region" description="Helical" evidence="8">
    <location>
        <begin position="456"/>
        <end position="478"/>
    </location>
</feature>
<feature type="transmembrane region" description="Helical" evidence="8">
    <location>
        <begin position="21"/>
        <end position="41"/>
    </location>
</feature>
<reference evidence="10 11" key="1">
    <citation type="journal article" date="2016" name="Appl. Environ. Microbiol.">
        <title>Whole genome relationships among Francisella bacteria of diverse origin define new species and provide specific regions for detection.</title>
        <authorList>
            <person name="Challacombe J.F."/>
            <person name="Petersen J.M."/>
            <person name="Gallegos-Graves V."/>
            <person name="Hodge D."/>
            <person name="Pillai S."/>
            <person name="Kuske C.R."/>
        </authorList>
    </citation>
    <scope>NUCLEOTIDE SEQUENCE [LARGE SCALE GENOMIC DNA]</scope>
    <source>
        <strain evidence="11">TX07-7310</strain>
    </source>
</reference>
<evidence type="ECO:0000256" key="6">
    <source>
        <dbReference type="ARBA" id="ARBA00022989"/>
    </source>
</evidence>
<dbReference type="InterPro" id="IPR050171">
    <property type="entry name" value="MFS_Transporters"/>
</dbReference>
<feature type="transmembrane region" description="Helical" evidence="8">
    <location>
        <begin position="231"/>
        <end position="251"/>
    </location>
</feature>
<keyword evidence="6 8" id="KW-1133">Transmembrane helix</keyword>
<organism evidence="10 11">
    <name type="scientific">Francisella uliginis</name>
    <dbReference type="NCBI Taxonomy" id="573570"/>
    <lineage>
        <taxon>Bacteria</taxon>
        <taxon>Pseudomonadati</taxon>
        <taxon>Pseudomonadota</taxon>
        <taxon>Gammaproteobacteria</taxon>
        <taxon>Thiotrichales</taxon>
        <taxon>Francisellaceae</taxon>
        <taxon>Francisella</taxon>
    </lineage>
</organism>
<evidence type="ECO:0000256" key="8">
    <source>
        <dbReference type="SAM" id="Phobius"/>
    </source>
</evidence>
<name>A0A1L4BTD6_9GAMM</name>
<feature type="transmembrane region" description="Helical" evidence="8">
    <location>
        <begin position="263"/>
        <end position="291"/>
    </location>
</feature>
<dbReference type="PANTHER" id="PTHR23517">
    <property type="entry name" value="RESISTANCE PROTEIN MDTM, PUTATIVE-RELATED-RELATED"/>
    <property type="match status" value="1"/>
</dbReference>
<feature type="transmembrane region" description="Helical" evidence="8">
    <location>
        <begin position="140"/>
        <end position="160"/>
    </location>
</feature>
<evidence type="ECO:0000256" key="5">
    <source>
        <dbReference type="ARBA" id="ARBA00022856"/>
    </source>
</evidence>
<proteinExistence type="predicted"/>
<dbReference type="AlphaFoldDB" id="A0A1L4BTD6"/>
<dbReference type="Proteomes" id="UP000184222">
    <property type="component" value="Chromosome"/>
</dbReference>
<evidence type="ECO:0000256" key="2">
    <source>
        <dbReference type="ARBA" id="ARBA00022448"/>
    </source>
</evidence>
<keyword evidence="3" id="KW-1003">Cell membrane</keyword>
<evidence type="ECO:0000256" key="4">
    <source>
        <dbReference type="ARBA" id="ARBA00022692"/>
    </source>
</evidence>
<protein>
    <recommendedName>
        <fullName evidence="9">Major facilitator superfamily (MFS) profile domain-containing protein</fullName>
    </recommendedName>
</protein>
<feature type="transmembrane region" description="Helical" evidence="8">
    <location>
        <begin position="342"/>
        <end position="360"/>
    </location>
</feature>
<dbReference type="SUPFAM" id="SSF103473">
    <property type="entry name" value="MFS general substrate transporter"/>
    <property type="match status" value="2"/>
</dbReference>
<dbReference type="GO" id="GO:0005886">
    <property type="term" value="C:plasma membrane"/>
    <property type="evidence" value="ECO:0007669"/>
    <property type="project" value="UniProtKB-SubCell"/>
</dbReference>
<evidence type="ECO:0000313" key="10">
    <source>
        <dbReference type="EMBL" id="API87108.1"/>
    </source>
</evidence>
<feature type="transmembrane region" description="Helical" evidence="8">
    <location>
        <begin position="77"/>
        <end position="96"/>
    </location>
</feature>
<keyword evidence="5" id="KW-0571">Peptide transport</keyword>
<keyword evidence="11" id="KW-1185">Reference proteome</keyword>
<dbReference type="GO" id="GO:0015833">
    <property type="term" value="P:peptide transport"/>
    <property type="evidence" value="ECO:0007669"/>
    <property type="project" value="UniProtKB-KW"/>
</dbReference>
<dbReference type="InterPro" id="IPR005279">
    <property type="entry name" value="Dipep/tripep_permease"/>
</dbReference>
<dbReference type="InterPro" id="IPR036259">
    <property type="entry name" value="MFS_trans_sf"/>
</dbReference>
<dbReference type="PANTHER" id="PTHR23517:SF15">
    <property type="entry name" value="PROTON-DEPENDENT OLIGOPEPTIDE FAMILY TRANSPORT PROTEIN"/>
    <property type="match status" value="1"/>
</dbReference>
<dbReference type="PROSITE" id="PS50850">
    <property type="entry name" value="MFS"/>
    <property type="match status" value="1"/>
</dbReference>
<feature type="transmembrane region" description="Helical" evidence="8">
    <location>
        <begin position="102"/>
        <end position="128"/>
    </location>
</feature>
<dbReference type="STRING" id="573570.F7310_06950"/>
<keyword evidence="4 8" id="KW-0812">Transmembrane</keyword>
<evidence type="ECO:0000256" key="1">
    <source>
        <dbReference type="ARBA" id="ARBA00004651"/>
    </source>
</evidence>
<sequence length="494" mass="55703">MSDIKQPMSLYPLSLTEMWERYGFYTIQALLLLFLLDHLRIDSTDAYIITGTFTAISYISPLIGGYIADRLIAQRMAVMLGIFFLGISYAIFSISINSLDAVYIALTGAAIGTGLLKPNLACLIGGLYKPGDKHRDSGFSIYYALMAFGITLGSFIPQWVQEHTDNWSDPFILASASMLFAFVLLMVSVFFFKVQDIRKTRFQFKNIIKALLICGITWVAFYLFFTIYTLALIAFGGLVFFSIGSLIYFAIKEVGIQRKRIFVILFLCVISAIYWMLYFQVFLSLVVFISYCVSKTFLGFNFYESYYIAVESIGLVVLGPLLGILFKRFYHKMPSVDSSIKFFLAMLTITFCFFFLYLVVSFSNQTALIKPALILFVYVSVAVSEILLSPVGLSMVTKLSPPRIVSYMMGIFYVSLGIGGYLGGWLAKIVVIPERIQDSFQGKISSSQIVVLKQTFSNAFLCYALIGFVTVLFSFILVQCLRRWMVLPEKSLVN</sequence>
<comment type="subcellular location">
    <subcellularLocation>
        <location evidence="1">Cell membrane</location>
        <topology evidence="1">Multi-pass membrane protein</topology>
    </subcellularLocation>
</comment>
<accession>A0A1L4BTD6</accession>
<feature type="domain" description="Major facilitator superfamily (MFS) profile" evidence="9">
    <location>
        <begin position="9"/>
        <end position="482"/>
    </location>
</feature>
<feature type="transmembrane region" description="Helical" evidence="8">
    <location>
        <begin position="405"/>
        <end position="427"/>
    </location>
</feature>
<feature type="transmembrane region" description="Helical" evidence="8">
    <location>
        <begin position="206"/>
        <end position="225"/>
    </location>
</feature>
<feature type="transmembrane region" description="Helical" evidence="8">
    <location>
        <begin position="306"/>
        <end position="330"/>
    </location>
</feature>
<feature type="transmembrane region" description="Helical" evidence="8">
    <location>
        <begin position="172"/>
        <end position="194"/>
    </location>
</feature>
<dbReference type="EMBL" id="CP016796">
    <property type="protein sequence ID" value="API87108.1"/>
    <property type="molecule type" value="Genomic_DNA"/>
</dbReference>
<dbReference type="Gene3D" id="1.20.1250.20">
    <property type="entry name" value="MFS general substrate transporter like domains"/>
    <property type="match status" value="1"/>
</dbReference>
<dbReference type="OrthoDB" id="5351355at2"/>
<evidence type="ECO:0000256" key="3">
    <source>
        <dbReference type="ARBA" id="ARBA00022475"/>
    </source>
</evidence>
<dbReference type="Pfam" id="PF00854">
    <property type="entry name" value="PTR2"/>
    <property type="match status" value="1"/>
</dbReference>
<keyword evidence="5" id="KW-0653">Protein transport</keyword>
<feature type="transmembrane region" description="Helical" evidence="8">
    <location>
        <begin position="47"/>
        <end position="68"/>
    </location>
</feature>
<dbReference type="GO" id="GO:1904680">
    <property type="term" value="F:peptide transmembrane transporter activity"/>
    <property type="evidence" value="ECO:0007669"/>
    <property type="project" value="InterPro"/>
</dbReference>
<evidence type="ECO:0000313" key="11">
    <source>
        <dbReference type="Proteomes" id="UP000184222"/>
    </source>
</evidence>
<keyword evidence="7 8" id="KW-0472">Membrane</keyword>
<evidence type="ECO:0000256" key="7">
    <source>
        <dbReference type="ARBA" id="ARBA00023136"/>
    </source>
</evidence>
<dbReference type="RefSeq" id="WP_072712781.1">
    <property type="nucleotide sequence ID" value="NZ_CP016796.1"/>
</dbReference>
<dbReference type="NCBIfam" id="TIGR00924">
    <property type="entry name" value="yjdL_sub1_fam"/>
    <property type="match status" value="1"/>
</dbReference>
<dbReference type="InterPro" id="IPR020846">
    <property type="entry name" value="MFS_dom"/>
</dbReference>
<keyword evidence="2" id="KW-0813">Transport</keyword>
<dbReference type="InterPro" id="IPR000109">
    <property type="entry name" value="POT_fam"/>
</dbReference>
<evidence type="ECO:0000259" key="9">
    <source>
        <dbReference type="PROSITE" id="PS50850"/>
    </source>
</evidence>
<feature type="transmembrane region" description="Helical" evidence="8">
    <location>
        <begin position="372"/>
        <end position="393"/>
    </location>
</feature>
<dbReference type="KEGG" id="frx:F7310_06950"/>